<dbReference type="Pfam" id="PF06821">
    <property type="entry name" value="Ser_hydrolase"/>
    <property type="match status" value="1"/>
</dbReference>
<gene>
    <name evidence="1" type="ORF">JI741_09520</name>
</gene>
<evidence type="ECO:0000313" key="1">
    <source>
        <dbReference type="EMBL" id="MBL0741459.1"/>
    </source>
</evidence>
<dbReference type="GO" id="GO:0016787">
    <property type="term" value="F:hydrolase activity"/>
    <property type="evidence" value="ECO:0007669"/>
    <property type="project" value="UniProtKB-KW"/>
</dbReference>
<dbReference type="PANTHER" id="PTHR15394:SF3">
    <property type="entry name" value="SERINE HYDROLASE RBBP9"/>
    <property type="match status" value="1"/>
</dbReference>
<name>A0ABS1KPR8_9BACT</name>
<dbReference type="RefSeq" id="WP_202008839.1">
    <property type="nucleotide sequence ID" value="NZ_JAERRB010000003.1"/>
</dbReference>
<comment type="caution">
    <text evidence="1">The sequence shown here is derived from an EMBL/GenBank/DDBJ whole genome shotgun (WGS) entry which is preliminary data.</text>
</comment>
<dbReference type="EMBL" id="JAERRB010000003">
    <property type="protein sequence ID" value="MBL0741459.1"/>
    <property type="molecule type" value="Genomic_DNA"/>
</dbReference>
<dbReference type="InterPro" id="IPR010662">
    <property type="entry name" value="RBBP9/YdeN"/>
</dbReference>
<dbReference type="PANTHER" id="PTHR15394">
    <property type="entry name" value="SERINE HYDROLASE RBBP9"/>
    <property type="match status" value="1"/>
</dbReference>
<keyword evidence="1" id="KW-0378">Hydrolase</keyword>
<sequence length="183" mass="20802">MAITKTIFFTHSAGSQNGPGQGSFDLVQYLRKQLGEHVVIHYPIVEHPDEPSYQHWHNMLAKEFTKLPSPVILMGHSLGSSVLLKYLSENEIPVTISAMFLVATPHWGKNLAEFMLKKEFEKSLPITSPIHFYQSKNDPVVPFRHVDFYREALPHAIVRELTSDDHTFAEGIPQLVSDVRDLL</sequence>
<dbReference type="Gene3D" id="3.40.50.1820">
    <property type="entry name" value="alpha/beta hydrolase"/>
    <property type="match status" value="1"/>
</dbReference>
<dbReference type="InterPro" id="IPR029058">
    <property type="entry name" value="AB_hydrolase_fold"/>
</dbReference>
<dbReference type="Proteomes" id="UP000613030">
    <property type="component" value="Unassembled WGS sequence"/>
</dbReference>
<keyword evidence="2" id="KW-1185">Reference proteome</keyword>
<reference evidence="1 2" key="1">
    <citation type="submission" date="2021-01" db="EMBL/GenBank/DDBJ databases">
        <title>Chryseolinea sp. Jin1 Genome sequencing and assembly.</title>
        <authorList>
            <person name="Kim I."/>
        </authorList>
    </citation>
    <scope>NUCLEOTIDE SEQUENCE [LARGE SCALE GENOMIC DNA]</scope>
    <source>
        <strain evidence="1 2">Jin1</strain>
    </source>
</reference>
<dbReference type="SUPFAM" id="SSF53474">
    <property type="entry name" value="alpha/beta-Hydrolases"/>
    <property type="match status" value="1"/>
</dbReference>
<protein>
    <submittedName>
        <fullName evidence="1">Alpha/beta hydrolase</fullName>
    </submittedName>
</protein>
<organism evidence="1 2">
    <name type="scientific">Chryseolinea lacunae</name>
    <dbReference type="NCBI Taxonomy" id="2801331"/>
    <lineage>
        <taxon>Bacteria</taxon>
        <taxon>Pseudomonadati</taxon>
        <taxon>Bacteroidota</taxon>
        <taxon>Cytophagia</taxon>
        <taxon>Cytophagales</taxon>
        <taxon>Fulvivirgaceae</taxon>
        <taxon>Chryseolinea</taxon>
    </lineage>
</organism>
<evidence type="ECO:0000313" key="2">
    <source>
        <dbReference type="Proteomes" id="UP000613030"/>
    </source>
</evidence>
<accession>A0ABS1KPR8</accession>
<proteinExistence type="predicted"/>